<evidence type="ECO:0000256" key="6">
    <source>
        <dbReference type="ARBA" id="ARBA00022781"/>
    </source>
</evidence>
<dbReference type="InterPro" id="IPR002146">
    <property type="entry name" value="ATP_synth_b/b'su_bac/chlpt"/>
</dbReference>
<evidence type="ECO:0000256" key="12">
    <source>
        <dbReference type="ARBA" id="ARBA00037847"/>
    </source>
</evidence>
<evidence type="ECO:0000256" key="11">
    <source>
        <dbReference type="ARBA" id="ARBA00025198"/>
    </source>
</evidence>
<evidence type="ECO:0000313" key="16">
    <source>
        <dbReference type="Proteomes" id="UP000177281"/>
    </source>
</evidence>
<keyword evidence="2 13" id="KW-0813">Transport</keyword>
<keyword evidence="9 13" id="KW-0472">Membrane</keyword>
<keyword evidence="10 13" id="KW-0066">ATP synthesis</keyword>
<dbReference type="PANTHER" id="PTHR33445">
    <property type="entry name" value="ATP SYNTHASE SUBUNIT B', CHLOROPLASTIC"/>
    <property type="match status" value="1"/>
</dbReference>
<keyword evidence="4 13" id="KW-0138">CF(0)</keyword>
<dbReference type="GO" id="GO:0005886">
    <property type="term" value="C:plasma membrane"/>
    <property type="evidence" value="ECO:0007669"/>
    <property type="project" value="UniProtKB-SubCell"/>
</dbReference>
<dbReference type="InterPro" id="IPR028987">
    <property type="entry name" value="ATP_synth_B-like_membr_sf"/>
</dbReference>
<dbReference type="PANTHER" id="PTHR33445:SF1">
    <property type="entry name" value="ATP SYNTHASE SUBUNIT B"/>
    <property type="match status" value="1"/>
</dbReference>
<evidence type="ECO:0000256" key="5">
    <source>
        <dbReference type="ARBA" id="ARBA00022692"/>
    </source>
</evidence>
<dbReference type="InterPro" id="IPR050059">
    <property type="entry name" value="ATP_synthase_B_chain"/>
</dbReference>
<keyword evidence="6 13" id="KW-0375">Hydrogen ion transport</keyword>
<protein>
    <recommendedName>
        <fullName evidence="13">ATP synthase subunit b</fullName>
    </recommendedName>
    <alternativeName>
        <fullName evidence="13">ATP synthase F(0) sector subunit b</fullName>
    </alternativeName>
    <alternativeName>
        <fullName evidence="13">ATPase subunit I</fullName>
    </alternativeName>
    <alternativeName>
        <fullName evidence="13">F-type ATPase subunit b</fullName>
        <shortName evidence="13">F-ATPase subunit b</shortName>
    </alternativeName>
</protein>
<dbReference type="STRING" id="1817841.A3B10_01090"/>
<dbReference type="AlphaFoldDB" id="A0A1F5PWR6"/>
<comment type="similarity">
    <text evidence="1 13 14">Belongs to the ATPase B chain family.</text>
</comment>
<dbReference type="GO" id="GO:0046961">
    <property type="term" value="F:proton-transporting ATPase activity, rotational mechanism"/>
    <property type="evidence" value="ECO:0007669"/>
    <property type="project" value="TreeGrafter"/>
</dbReference>
<dbReference type="Pfam" id="PF00430">
    <property type="entry name" value="ATP-synt_B"/>
    <property type="match status" value="1"/>
</dbReference>
<accession>A0A1F5PWR6</accession>
<feature type="transmembrane region" description="Helical" evidence="13">
    <location>
        <begin position="16"/>
        <end position="36"/>
    </location>
</feature>
<evidence type="ECO:0000256" key="13">
    <source>
        <dbReference type="HAMAP-Rule" id="MF_01398"/>
    </source>
</evidence>
<evidence type="ECO:0000256" key="4">
    <source>
        <dbReference type="ARBA" id="ARBA00022547"/>
    </source>
</evidence>
<dbReference type="GO" id="GO:0046933">
    <property type="term" value="F:proton-transporting ATP synthase activity, rotational mechanism"/>
    <property type="evidence" value="ECO:0007669"/>
    <property type="project" value="UniProtKB-UniRule"/>
</dbReference>
<evidence type="ECO:0000256" key="10">
    <source>
        <dbReference type="ARBA" id="ARBA00023310"/>
    </source>
</evidence>
<comment type="subcellular location">
    <subcellularLocation>
        <location evidence="13">Cell membrane</location>
        <topology evidence="13">Single-pass membrane protein</topology>
    </subcellularLocation>
    <subcellularLocation>
        <location evidence="12">Endomembrane system</location>
        <topology evidence="12">Single-pass membrane protein</topology>
    </subcellularLocation>
</comment>
<dbReference type="NCBIfam" id="TIGR01144">
    <property type="entry name" value="ATP_synt_b"/>
    <property type="match status" value="1"/>
</dbReference>
<proteinExistence type="inferred from homology"/>
<dbReference type="GO" id="GO:0012505">
    <property type="term" value="C:endomembrane system"/>
    <property type="evidence" value="ECO:0007669"/>
    <property type="project" value="UniProtKB-SubCell"/>
</dbReference>
<comment type="caution">
    <text evidence="15">The sequence shown here is derived from an EMBL/GenBank/DDBJ whole genome shotgun (WGS) entry which is preliminary data.</text>
</comment>
<dbReference type="GO" id="GO:0045259">
    <property type="term" value="C:proton-transporting ATP synthase complex"/>
    <property type="evidence" value="ECO:0007669"/>
    <property type="project" value="UniProtKB-KW"/>
</dbReference>
<evidence type="ECO:0000256" key="9">
    <source>
        <dbReference type="ARBA" id="ARBA00023136"/>
    </source>
</evidence>
<sequence>MESNSVLGTLGIDWKLFLAQLVNFGIVLFIFWRWVAKPLGATLTKRQERIEQGLKNADQMDTDKKKFEEWKIQEMKKIRSEADNILRQTNDTANKIKQETIVDANTQAVRIIAQAKDAINVEKIQMLKEAKQEVATLVIAASENILRSKLDSKHDHELISVSIKHVK</sequence>
<comment type="function">
    <text evidence="13">Component of the F(0) channel, it forms part of the peripheral stalk, linking F(1) to F(0).</text>
</comment>
<gene>
    <name evidence="13" type="primary">atpF</name>
    <name evidence="15" type="ORF">A3B10_01090</name>
</gene>
<dbReference type="Proteomes" id="UP000177281">
    <property type="component" value="Unassembled WGS sequence"/>
</dbReference>
<evidence type="ECO:0000256" key="14">
    <source>
        <dbReference type="RuleBase" id="RU003848"/>
    </source>
</evidence>
<reference evidence="15 16" key="1">
    <citation type="journal article" date="2016" name="Nat. Commun.">
        <title>Thousands of microbial genomes shed light on interconnected biogeochemical processes in an aquifer system.</title>
        <authorList>
            <person name="Anantharaman K."/>
            <person name="Brown C.T."/>
            <person name="Hug L.A."/>
            <person name="Sharon I."/>
            <person name="Castelle C.J."/>
            <person name="Probst A.J."/>
            <person name="Thomas B.C."/>
            <person name="Singh A."/>
            <person name="Wilkins M.J."/>
            <person name="Karaoz U."/>
            <person name="Brodie E.L."/>
            <person name="Williams K.H."/>
            <person name="Hubbard S.S."/>
            <person name="Banfield J.F."/>
        </authorList>
    </citation>
    <scope>NUCLEOTIDE SEQUENCE [LARGE SCALE GENOMIC DNA]</scope>
</reference>
<keyword evidence="8 13" id="KW-0406">Ion transport</keyword>
<organism evidence="15 16">
    <name type="scientific">Candidatus Doudnabacteria bacterium RIFCSPLOWO2_01_FULL_44_21</name>
    <dbReference type="NCBI Taxonomy" id="1817841"/>
    <lineage>
        <taxon>Bacteria</taxon>
        <taxon>Candidatus Doudnaibacteriota</taxon>
    </lineage>
</organism>
<dbReference type="Gene3D" id="6.10.250.1580">
    <property type="match status" value="1"/>
</dbReference>
<comment type="subunit">
    <text evidence="13">F-type ATPases have 2 components, F(1) - the catalytic core - and F(0) - the membrane proton channel. F(1) has five subunits: alpha(3), beta(3), gamma(1), delta(1), epsilon(1). F(0) has three main subunits: a(1), b(2) and c(10-14). The alpha and beta chains form an alternating ring which encloses part of the gamma chain. F(1) is attached to F(0) by a central stalk formed by the gamma and epsilon chains, while a peripheral stalk is formed by the delta and b chains.</text>
</comment>
<evidence type="ECO:0000256" key="3">
    <source>
        <dbReference type="ARBA" id="ARBA00022475"/>
    </source>
</evidence>
<dbReference type="EMBL" id="MFFB01000018">
    <property type="protein sequence ID" value="OGE94383.1"/>
    <property type="molecule type" value="Genomic_DNA"/>
</dbReference>
<dbReference type="SUPFAM" id="SSF81573">
    <property type="entry name" value="F1F0 ATP synthase subunit B, membrane domain"/>
    <property type="match status" value="1"/>
</dbReference>
<dbReference type="InterPro" id="IPR005864">
    <property type="entry name" value="ATP_synth_F0_bsu_bac"/>
</dbReference>
<dbReference type="CDD" id="cd06503">
    <property type="entry name" value="ATP-synt_Fo_b"/>
    <property type="match status" value="1"/>
</dbReference>
<evidence type="ECO:0000313" key="15">
    <source>
        <dbReference type="EMBL" id="OGE94383.1"/>
    </source>
</evidence>
<dbReference type="HAMAP" id="MF_01398">
    <property type="entry name" value="ATP_synth_b_bprime"/>
    <property type="match status" value="1"/>
</dbReference>
<evidence type="ECO:0000256" key="2">
    <source>
        <dbReference type="ARBA" id="ARBA00022448"/>
    </source>
</evidence>
<evidence type="ECO:0000256" key="7">
    <source>
        <dbReference type="ARBA" id="ARBA00022989"/>
    </source>
</evidence>
<evidence type="ECO:0000256" key="8">
    <source>
        <dbReference type="ARBA" id="ARBA00023065"/>
    </source>
</evidence>
<name>A0A1F5PWR6_9BACT</name>
<keyword evidence="3 13" id="KW-1003">Cell membrane</keyword>
<keyword evidence="5 13" id="KW-0812">Transmembrane</keyword>
<keyword evidence="7 13" id="KW-1133">Transmembrane helix</keyword>
<evidence type="ECO:0000256" key="1">
    <source>
        <dbReference type="ARBA" id="ARBA00005513"/>
    </source>
</evidence>
<comment type="function">
    <text evidence="11 13">F(1)F(0) ATP synthase produces ATP from ADP in the presence of a proton or sodium gradient. F-type ATPases consist of two structural domains, F(1) containing the extramembraneous catalytic core and F(0) containing the membrane proton channel, linked together by a central stalk and a peripheral stalk. During catalysis, ATP synthesis in the catalytic domain of F(1) is coupled via a rotary mechanism of the central stalk subunits to proton translocation.</text>
</comment>